<dbReference type="AlphaFoldDB" id="A0A1G2S7D7"/>
<evidence type="ECO:0000256" key="5">
    <source>
        <dbReference type="ARBA" id="ARBA00023136"/>
    </source>
</evidence>
<evidence type="ECO:0000256" key="6">
    <source>
        <dbReference type="SAM" id="Phobius"/>
    </source>
</evidence>
<keyword evidence="4 6" id="KW-1133">Transmembrane helix</keyword>
<dbReference type="Pfam" id="PF03772">
    <property type="entry name" value="Competence"/>
    <property type="match status" value="1"/>
</dbReference>
<dbReference type="InterPro" id="IPR025405">
    <property type="entry name" value="DUF4131"/>
</dbReference>
<evidence type="ECO:0000256" key="4">
    <source>
        <dbReference type="ARBA" id="ARBA00022989"/>
    </source>
</evidence>
<dbReference type="GO" id="GO:0005886">
    <property type="term" value="C:plasma membrane"/>
    <property type="evidence" value="ECO:0007669"/>
    <property type="project" value="UniProtKB-SubCell"/>
</dbReference>
<name>A0A1G2S7D7_9BACT</name>
<reference evidence="9 10" key="1">
    <citation type="journal article" date="2016" name="Nat. Commun.">
        <title>Thousands of microbial genomes shed light on interconnected biogeochemical processes in an aquifer system.</title>
        <authorList>
            <person name="Anantharaman K."/>
            <person name="Brown C.T."/>
            <person name="Hug L.A."/>
            <person name="Sharon I."/>
            <person name="Castelle C.J."/>
            <person name="Probst A.J."/>
            <person name="Thomas B.C."/>
            <person name="Singh A."/>
            <person name="Wilkins M.J."/>
            <person name="Karaoz U."/>
            <person name="Brodie E.L."/>
            <person name="Williams K.H."/>
            <person name="Hubbard S.S."/>
            <person name="Banfield J.F."/>
        </authorList>
    </citation>
    <scope>NUCLEOTIDE SEQUENCE [LARGE SCALE GENOMIC DNA]</scope>
</reference>
<feature type="transmembrane region" description="Helical" evidence="6">
    <location>
        <begin position="472"/>
        <end position="489"/>
    </location>
</feature>
<organism evidence="9 10">
    <name type="scientific">Candidatus Yonathbacteria bacterium RIFCSPHIGHO2_02_FULL_44_14</name>
    <dbReference type="NCBI Taxonomy" id="1802724"/>
    <lineage>
        <taxon>Bacteria</taxon>
        <taxon>Candidatus Yonathiibacteriota</taxon>
    </lineage>
</organism>
<dbReference type="PANTHER" id="PTHR30619:SF7">
    <property type="entry name" value="BETA-LACTAMASE DOMAIN PROTEIN"/>
    <property type="match status" value="1"/>
</dbReference>
<accession>A0A1G2S7D7</accession>
<evidence type="ECO:0008006" key="11">
    <source>
        <dbReference type="Google" id="ProtNLM"/>
    </source>
</evidence>
<keyword evidence="2" id="KW-1003">Cell membrane</keyword>
<dbReference type="EMBL" id="MHUT01000018">
    <property type="protein sequence ID" value="OHA80609.1"/>
    <property type="molecule type" value="Genomic_DNA"/>
</dbReference>
<keyword evidence="3 6" id="KW-0812">Transmembrane</keyword>
<evidence type="ECO:0000259" key="8">
    <source>
        <dbReference type="Pfam" id="PF13567"/>
    </source>
</evidence>
<dbReference type="InterPro" id="IPR004477">
    <property type="entry name" value="ComEC_N"/>
</dbReference>
<comment type="subcellular location">
    <subcellularLocation>
        <location evidence="1">Cell membrane</location>
        <topology evidence="1">Multi-pass membrane protein</topology>
    </subcellularLocation>
</comment>
<feature type="transmembrane region" description="Helical" evidence="6">
    <location>
        <begin position="405"/>
        <end position="433"/>
    </location>
</feature>
<evidence type="ECO:0000259" key="7">
    <source>
        <dbReference type="Pfam" id="PF03772"/>
    </source>
</evidence>
<sequence length="498" mass="55580">MRAEYFFGFIISFIVGIAMESILNFGYSFAVLCAFVSIFVYLTVEVRSQSKKVLLVSLVLLGVAFGVFRVNVSQVNTPEHSLTNLVGRVTEINGIIIDEPDVREEYTNIILGSVEPRLGREINSTLNEKMLILVRVPVYPEFKYGDNVSVIGKITIPRNFQSEEGVRAFDYKSYLAKDDIHYQMYFPKISILAHNKGNILREKLFYFKAWLIENISTSIPEPESSLASGITLGAKQSLGEELIQKFRETGVAHIVVLSGYNIAVVVGIISRLIMFMPFTIRLIMSALGIILFAVMVGGGTTVVRATFMALVVILARVLGREGDALRVLVLVGGLMVFMNPMIFLHDVSFQLSFLATLAIVIFVPVIEKYFMFVSSRTLREIVVTTFATQIFVLPLILYHMGSVSLIGFVANIFILPVVPLAMLAVAFVAVLGWVPLAGSVLAFSAYILLSYMIIAVEFFARVPFASLKNIPFSLLMLAILYAFLGYFIFRFRSRLLDY</sequence>
<feature type="transmembrane region" description="Helical" evidence="6">
    <location>
        <begin position="29"/>
        <end position="46"/>
    </location>
</feature>
<feature type="transmembrane region" description="Helical" evidence="6">
    <location>
        <begin position="325"/>
        <end position="343"/>
    </location>
</feature>
<feature type="transmembrane region" description="Helical" evidence="6">
    <location>
        <begin position="349"/>
        <end position="366"/>
    </location>
</feature>
<feature type="domain" description="DUF4131" evidence="8">
    <location>
        <begin position="28"/>
        <end position="190"/>
    </location>
</feature>
<evidence type="ECO:0000313" key="9">
    <source>
        <dbReference type="EMBL" id="OHA80609.1"/>
    </source>
</evidence>
<dbReference type="NCBIfam" id="TIGR00360">
    <property type="entry name" value="ComEC_N-term"/>
    <property type="match status" value="1"/>
</dbReference>
<feature type="transmembrane region" description="Helical" evidence="6">
    <location>
        <begin position="53"/>
        <end position="72"/>
    </location>
</feature>
<evidence type="ECO:0000256" key="1">
    <source>
        <dbReference type="ARBA" id="ARBA00004651"/>
    </source>
</evidence>
<proteinExistence type="predicted"/>
<feature type="domain" description="ComEC/Rec2-related protein" evidence="7">
    <location>
        <begin position="230"/>
        <end position="491"/>
    </location>
</feature>
<feature type="transmembrane region" description="Helical" evidence="6">
    <location>
        <begin position="250"/>
        <end position="269"/>
    </location>
</feature>
<evidence type="ECO:0000256" key="3">
    <source>
        <dbReference type="ARBA" id="ARBA00022692"/>
    </source>
</evidence>
<dbReference type="PANTHER" id="PTHR30619">
    <property type="entry name" value="DNA INTERNALIZATION/COMPETENCE PROTEIN COMEC/REC2"/>
    <property type="match status" value="1"/>
</dbReference>
<dbReference type="Pfam" id="PF13567">
    <property type="entry name" value="DUF4131"/>
    <property type="match status" value="1"/>
</dbReference>
<evidence type="ECO:0000313" key="10">
    <source>
        <dbReference type="Proteomes" id="UP000179118"/>
    </source>
</evidence>
<dbReference type="Proteomes" id="UP000179118">
    <property type="component" value="Unassembled WGS sequence"/>
</dbReference>
<dbReference type="InterPro" id="IPR052159">
    <property type="entry name" value="Competence_DNA_uptake"/>
</dbReference>
<comment type="caution">
    <text evidence="9">The sequence shown here is derived from an EMBL/GenBank/DDBJ whole genome shotgun (WGS) entry which is preliminary data.</text>
</comment>
<gene>
    <name evidence="9" type="ORF">A3D51_00855</name>
</gene>
<protein>
    <recommendedName>
        <fullName evidence="11">ComEC/Rec2-related protein domain-containing protein</fullName>
    </recommendedName>
</protein>
<feature type="transmembrane region" description="Helical" evidence="6">
    <location>
        <begin position="440"/>
        <end position="460"/>
    </location>
</feature>
<evidence type="ECO:0000256" key="2">
    <source>
        <dbReference type="ARBA" id="ARBA00022475"/>
    </source>
</evidence>
<feature type="transmembrane region" description="Helical" evidence="6">
    <location>
        <begin position="378"/>
        <end position="399"/>
    </location>
</feature>
<keyword evidence="5 6" id="KW-0472">Membrane</keyword>